<dbReference type="Proteomes" id="UP000642070">
    <property type="component" value="Unassembled WGS sequence"/>
</dbReference>
<dbReference type="AlphaFoldDB" id="A0A917X1P5"/>
<comment type="caution">
    <text evidence="1">The sequence shown here is derived from an EMBL/GenBank/DDBJ whole genome shotgun (WGS) entry which is preliminary data.</text>
</comment>
<sequence>MGALDQAEANRLLNASLGLATYSPPATPIMNRCMSANGSASSNGTQVTGGSYAPQSLTAALPASGTNGAIATTGVVSHTGMPAGTVNGVEEWDSAGSPRRQWWGALTTPKTLGAGDTLSFAAGAITANINA</sequence>
<gene>
    <name evidence="1" type="ORF">GCM10007977_063670</name>
</gene>
<dbReference type="Pfam" id="PF23140">
    <property type="entry name" value="Gp80"/>
    <property type="match status" value="1"/>
</dbReference>
<dbReference type="EMBL" id="BMPI01000035">
    <property type="protein sequence ID" value="GGM53316.1"/>
    <property type="molecule type" value="Genomic_DNA"/>
</dbReference>
<reference evidence="1" key="2">
    <citation type="submission" date="2020-09" db="EMBL/GenBank/DDBJ databases">
        <authorList>
            <person name="Sun Q."/>
            <person name="Ohkuma M."/>
        </authorList>
    </citation>
    <scope>NUCLEOTIDE SEQUENCE</scope>
    <source>
        <strain evidence="1">JCM 19831</strain>
    </source>
</reference>
<dbReference type="InterPro" id="IPR056908">
    <property type="entry name" value="Gp80-like"/>
</dbReference>
<organism evidence="1 2">
    <name type="scientific">Dactylosporangium sucinum</name>
    <dbReference type="NCBI Taxonomy" id="1424081"/>
    <lineage>
        <taxon>Bacteria</taxon>
        <taxon>Bacillati</taxon>
        <taxon>Actinomycetota</taxon>
        <taxon>Actinomycetes</taxon>
        <taxon>Micromonosporales</taxon>
        <taxon>Micromonosporaceae</taxon>
        <taxon>Dactylosporangium</taxon>
    </lineage>
</organism>
<evidence type="ECO:0000313" key="1">
    <source>
        <dbReference type="EMBL" id="GGM53316.1"/>
    </source>
</evidence>
<reference evidence="1" key="1">
    <citation type="journal article" date="2014" name="Int. J. Syst. Evol. Microbiol.">
        <title>Complete genome sequence of Corynebacterium casei LMG S-19264T (=DSM 44701T), isolated from a smear-ripened cheese.</title>
        <authorList>
            <consortium name="US DOE Joint Genome Institute (JGI-PGF)"/>
            <person name="Walter F."/>
            <person name="Albersmeier A."/>
            <person name="Kalinowski J."/>
            <person name="Ruckert C."/>
        </authorList>
    </citation>
    <scope>NUCLEOTIDE SEQUENCE</scope>
    <source>
        <strain evidence="1">JCM 19831</strain>
    </source>
</reference>
<evidence type="ECO:0000313" key="2">
    <source>
        <dbReference type="Proteomes" id="UP000642070"/>
    </source>
</evidence>
<accession>A0A917X1P5</accession>
<proteinExistence type="predicted"/>
<name>A0A917X1P5_9ACTN</name>
<protein>
    <submittedName>
        <fullName evidence="1">Uncharacterized protein</fullName>
    </submittedName>
</protein>
<keyword evidence="2" id="KW-1185">Reference proteome</keyword>